<reference evidence="1" key="1">
    <citation type="journal article" date="2023" name="Mol. Biol. Evol.">
        <title>Third-Generation Sequencing Reveals the Adaptive Role of the Epigenome in Three Deep-Sea Polychaetes.</title>
        <authorList>
            <person name="Perez M."/>
            <person name="Aroh O."/>
            <person name="Sun Y."/>
            <person name="Lan Y."/>
            <person name="Juniper S.K."/>
            <person name="Young C.R."/>
            <person name="Angers B."/>
            <person name="Qian P.Y."/>
        </authorList>
    </citation>
    <scope>NUCLEOTIDE SEQUENCE</scope>
    <source>
        <strain evidence="1">P08H-3</strain>
    </source>
</reference>
<evidence type="ECO:0000313" key="1">
    <source>
        <dbReference type="EMBL" id="KAK2146083.1"/>
    </source>
</evidence>
<evidence type="ECO:0000313" key="2">
    <source>
        <dbReference type="Proteomes" id="UP001208570"/>
    </source>
</evidence>
<sequence>MEHLLFKNILVINEAATNNFRSGLEKPDFGEILKEYCPNKALYNLFLKITQAEYDKAFPFKRMNILRSQMKKERWMKLHTHKLKNTTERNIDKYKTHNIIYNKLKRLTGIKQINIKTTRKKLGSS</sequence>
<dbReference type="Proteomes" id="UP001208570">
    <property type="component" value="Unassembled WGS sequence"/>
</dbReference>
<comment type="caution">
    <text evidence="1">The sequence shown here is derived from an EMBL/GenBank/DDBJ whole genome shotgun (WGS) entry which is preliminary data.</text>
</comment>
<organism evidence="1 2">
    <name type="scientific">Paralvinella palmiformis</name>
    <dbReference type="NCBI Taxonomy" id="53620"/>
    <lineage>
        <taxon>Eukaryota</taxon>
        <taxon>Metazoa</taxon>
        <taxon>Spiralia</taxon>
        <taxon>Lophotrochozoa</taxon>
        <taxon>Annelida</taxon>
        <taxon>Polychaeta</taxon>
        <taxon>Sedentaria</taxon>
        <taxon>Canalipalpata</taxon>
        <taxon>Terebellida</taxon>
        <taxon>Terebelliformia</taxon>
        <taxon>Alvinellidae</taxon>
        <taxon>Paralvinella</taxon>
    </lineage>
</organism>
<name>A0AAD9J4Q0_9ANNE</name>
<keyword evidence="2" id="KW-1185">Reference proteome</keyword>
<protein>
    <submittedName>
        <fullName evidence="1">Uncharacterized protein</fullName>
    </submittedName>
</protein>
<dbReference type="EMBL" id="JAODUP010000633">
    <property type="protein sequence ID" value="KAK2146083.1"/>
    <property type="molecule type" value="Genomic_DNA"/>
</dbReference>
<accession>A0AAD9J4Q0</accession>
<proteinExistence type="predicted"/>
<gene>
    <name evidence="1" type="ORF">LSH36_634g00024</name>
</gene>
<dbReference type="AlphaFoldDB" id="A0AAD9J4Q0"/>